<dbReference type="Proteomes" id="UP000655366">
    <property type="component" value="Unassembled WGS sequence"/>
</dbReference>
<evidence type="ECO:0000313" key="2">
    <source>
        <dbReference type="Proteomes" id="UP000655366"/>
    </source>
</evidence>
<comment type="caution">
    <text evidence="1">The sequence shown here is derived from an EMBL/GenBank/DDBJ whole genome shotgun (WGS) entry which is preliminary data.</text>
</comment>
<dbReference type="AlphaFoldDB" id="A0A931CPV4"/>
<reference evidence="1 2" key="1">
    <citation type="submission" date="2020-11" db="EMBL/GenBank/DDBJ databases">
        <title>Arthrobacter antarcticus sp. nov., isolated from Antarctic Soil.</title>
        <authorList>
            <person name="Li J."/>
        </authorList>
    </citation>
    <scope>NUCLEOTIDE SEQUENCE [LARGE SCALE GENOMIC DNA]</scope>
    <source>
        <strain evidence="1 2">Z1-20</strain>
    </source>
</reference>
<evidence type="ECO:0000313" key="1">
    <source>
        <dbReference type="EMBL" id="MBG0738811.1"/>
    </source>
</evidence>
<name>A0A931CPV4_9MICC</name>
<organism evidence="1 2">
    <name type="scientific">Arthrobacter terrae</name>
    <dbReference type="NCBI Taxonomy" id="2935737"/>
    <lineage>
        <taxon>Bacteria</taxon>
        <taxon>Bacillati</taxon>
        <taxon>Actinomycetota</taxon>
        <taxon>Actinomycetes</taxon>
        <taxon>Micrococcales</taxon>
        <taxon>Micrococcaceae</taxon>
        <taxon>Arthrobacter</taxon>
    </lineage>
</organism>
<dbReference type="EMBL" id="JADNYM010000005">
    <property type="protein sequence ID" value="MBG0738811.1"/>
    <property type="molecule type" value="Genomic_DNA"/>
</dbReference>
<dbReference type="RefSeq" id="WP_196395747.1">
    <property type="nucleotide sequence ID" value="NZ_JADNYM010000005.1"/>
</dbReference>
<keyword evidence="2" id="KW-1185">Reference proteome</keyword>
<accession>A0A931CPV4</accession>
<gene>
    <name evidence="1" type="ORF">IV500_05175</name>
</gene>
<sequence length="170" mass="18860">MPGTAEIQDLALRMAEEMERQHKSLRGMDIGLLAQNVVRTFPSVEDNNPMMDAVGPFYDTAGLQRWLATTRQNLGKRSSALQILACKTEDNHLLYPTWQFRRDGTVINGLTEVLTVLAQGTASPWTWALWLTSKIDDELEGMSPAEWLGDERTLAPVLTMAASDAAVWAA</sequence>
<proteinExistence type="predicted"/>
<protein>
    <submittedName>
        <fullName evidence="1">Uncharacterized protein</fullName>
    </submittedName>
</protein>